<organism evidence="2">
    <name type="scientific">Anopheles sinensis</name>
    <name type="common">Mosquito</name>
    <dbReference type="NCBI Taxonomy" id="74873"/>
    <lineage>
        <taxon>Eukaryota</taxon>
        <taxon>Metazoa</taxon>
        <taxon>Ecdysozoa</taxon>
        <taxon>Arthropoda</taxon>
        <taxon>Hexapoda</taxon>
        <taxon>Insecta</taxon>
        <taxon>Pterygota</taxon>
        <taxon>Neoptera</taxon>
        <taxon>Endopterygota</taxon>
        <taxon>Diptera</taxon>
        <taxon>Nematocera</taxon>
        <taxon>Culicoidea</taxon>
        <taxon>Culicidae</taxon>
        <taxon>Anophelinae</taxon>
        <taxon>Anopheles</taxon>
    </lineage>
</organism>
<dbReference type="EMBL" id="ATLV01023521">
    <property type="status" value="NOT_ANNOTATED_CDS"/>
    <property type="molecule type" value="Genomic_DNA"/>
</dbReference>
<dbReference type="EnsemblMetazoa" id="ASIC017378-RA">
    <property type="protein sequence ID" value="ASIC017378-PA"/>
    <property type="gene ID" value="ASIC017378"/>
</dbReference>
<reference evidence="3" key="2">
    <citation type="submission" date="2020-05" db="UniProtKB">
        <authorList>
            <consortium name="EnsemblMetazoa"/>
        </authorList>
    </citation>
    <scope>IDENTIFICATION</scope>
</reference>
<keyword evidence="4" id="KW-1185">Reference proteome</keyword>
<evidence type="ECO:0000256" key="1">
    <source>
        <dbReference type="SAM" id="MobiDB-lite"/>
    </source>
</evidence>
<gene>
    <name evidence="2" type="ORF">ZHAS_00017378</name>
</gene>
<accession>A0A084WGC2</accession>
<dbReference type="EMBL" id="KE525344">
    <property type="protein sequence ID" value="KFB49266.1"/>
    <property type="molecule type" value="Genomic_DNA"/>
</dbReference>
<protein>
    <submittedName>
        <fullName evidence="2 3">SD01790p</fullName>
    </submittedName>
</protein>
<dbReference type="Proteomes" id="UP000030765">
    <property type="component" value="Unassembled WGS sequence"/>
</dbReference>
<dbReference type="AlphaFoldDB" id="A0A084WGC2"/>
<evidence type="ECO:0000313" key="4">
    <source>
        <dbReference type="Proteomes" id="UP000030765"/>
    </source>
</evidence>
<name>A0A084WGC2_ANOSI</name>
<evidence type="ECO:0000313" key="3">
    <source>
        <dbReference type="EnsemblMetazoa" id="ASIC017378-PA"/>
    </source>
</evidence>
<proteinExistence type="predicted"/>
<evidence type="ECO:0000313" key="2">
    <source>
        <dbReference type="EMBL" id="KFB49266.1"/>
    </source>
</evidence>
<sequence length="157" mass="17259">MVLQLSTGHKRGGSPSLNGPGPNPDIRSPEPETVAIKNSLPRFLISPWKVPLQRKWRGDQGTTLWSNDATNACQIFTPFPVREGSRLLDVPIWPRQNPPSKRGAWGGGVSTLGLMRPGASRSLHYASGPPSERQANGAGDVWQMDWIFIEKLKGVRK</sequence>
<feature type="region of interest" description="Disordered" evidence="1">
    <location>
        <begin position="1"/>
        <end position="30"/>
    </location>
</feature>
<dbReference type="VEuPathDB" id="VectorBase:ASIS020714"/>
<reference evidence="2 4" key="1">
    <citation type="journal article" date="2014" name="BMC Genomics">
        <title>Genome sequence of Anopheles sinensis provides insight into genetics basis of mosquito competence for malaria parasites.</title>
        <authorList>
            <person name="Zhou D."/>
            <person name="Zhang D."/>
            <person name="Ding G."/>
            <person name="Shi L."/>
            <person name="Hou Q."/>
            <person name="Ye Y."/>
            <person name="Xu Y."/>
            <person name="Zhou H."/>
            <person name="Xiong C."/>
            <person name="Li S."/>
            <person name="Yu J."/>
            <person name="Hong S."/>
            <person name="Yu X."/>
            <person name="Zou P."/>
            <person name="Chen C."/>
            <person name="Chang X."/>
            <person name="Wang W."/>
            <person name="Lv Y."/>
            <person name="Sun Y."/>
            <person name="Ma L."/>
            <person name="Shen B."/>
            <person name="Zhu C."/>
        </authorList>
    </citation>
    <scope>NUCLEOTIDE SEQUENCE [LARGE SCALE GENOMIC DNA]</scope>
</reference>
<dbReference type="VEuPathDB" id="VectorBase:ASIC017378"/>